<accession>A0A6J3M0D7</accession>
<proteinExistence type="predicted"/>
<reference evidence="2" key="2">
    <citation type="submission" date="2020-04" db="EMBL/GenBank/DDBJ databases">
        <authorList>
            <consortium name="NCBI Genome Project"/>
        </authorList>
    </citation>
    <scope>NUCLEOTIDE SEQUENCE</scope>
    <source>
        <strain evidence="2">CBS 342.82</strain>
    </source>
</reference>
<organism evidence="2">
    <name type="scientific">Dissoconium aciculare CBS 342.82</name>
    <dbReference type="NCBI Taxonomy" id="1314786"/>
    <lineage>
        <taxon>Eukaryota</taxon>
        <taxon>Fungi</taxon>
        <taxon>Dikarya</taxon>
        <taxon>Ascomycota</taxon>
        <taxon>Pezizomycotina</taxon>
        <taxon>Dothideomycetes</taxon>
        <taxon>Dothideomycetidae</taxon>
        <taxon>Mycosphaerellales</taxon>
        <taxon>Dissoconiaceae</taxon>
        <taxon>Dissoconium</taxon>
    </lineage>
</organism>
<protein>
    <recommendedName>
        <fullName evidence="3">Transcription factor domain-containing protein</fullName>
    </recommendedName>
</protein>
<evidence type="ECO:0008006" key="3">
    <source>
        <dbReference type="Google" id="ProtNLM"/>
    </source>
</evidence>
<evidence type="ECO:0000313" key="1">
    <source>
        <dbReference type="Proteomes" id="UP000504637"/>
    </source>
</evidence>
<reference evidence="2" key="1">
    <citation type="submission" date="2020-01" db="EMBL/GenBank/DDBJ databases">
        <authorList>
            <consortium name="DOE Joint Genome Institute"/>
            <person name="Haridas S."/>
            <person name="Albert R."/>
            <person name="Binder M."/>
            <person name="Bloem J."/>
            <person name="Labutti K."/>
            <person name="Salamov A."/>
            <person name="Andreopoulos B."/>
            <person name="Baker S.E."/>
            <person name="Barry K."/>
            <person name="Bills G."/>
            <person name="Bluhm B.H."/>
            <person name="Cannon C."/>
            <person name="Castanera R."/>
            <person name="Culley D.E."/>
            <person name="Daum C."/>
            <person name="Ezra D."/>
            <person name="Gonzalez J.B."/>
            <person name="Henrissat B."/>
            <person name="Kuo A."/>
            <person name="Liang C."/>
            <person name="Lipzen A."/>
            <person name="Lutzoni F."/>
            <person name="Magnuson J."/>
            <person name="Mondo S."/>
            <person name="Nolan M."/>
            <person name="Ohm R."/>
            <person name="Pangilinan J."/>
            <person name="Park H.-J."/>
            <person name="Ramirez L."/>
            <person name="Alfaro M."/>
            <person name="Sun H."/>
            <person name="Tritt A."/>
            <person name="Yoshinaga Y."/>
            <person name="Zwiers L.-H."/>
            <person name="Turgeon B.G."/>
            <person name="Goodwin S.B."/>
            <person name="Spatafora J.W."/>
            <person name="Crous P.W."/>
            <person name="Grigoriev I.V."/>
        </authorList>
    </citation>
    <scope>NUCLEOTIDE SEQUENCE</scope>
    <source>
        <strain evidence="2">CBS 342.82</strain>
    </source>
</reference>
<dbReference type="AlphaFoldDB" id="A0A6J3M0D7"/>
<keyword evidence="1" id="KW-1185">Reference proteome</keyword>
<evidence type="ECO:0000313" key="2">
    <source>
        <dbReference type="RefSeq" id="XP_033458522.1"/>
    </source>
</evidence>
<sequence length="543" mass="60785">MFELLKFLVHDVLKKQYGYTLTLSLVEPSTGSADSANQSAPLLKPGDRSPAWPLLPSQTWALLKSCVEFLSWQDAKFFSIEYLQATIDMHNIELQNIHLSGIPTTHTLPFDAVALVFAAFSLGAAHEGLFENARFYFDISIRMVEHHADQATLDLCLTYLMQHMSALRMGTSNYAQGIITRAVEVAHDLHLQHGRQGVQGLQLYMLIYMADQYCSMTYNTEPLIRSDTLGTKAFDPLQQADPELSRLISLVVINGFLIDHYYRFPSPSPEQILELEAKIGEISARASDFGPNRAAATSFRTAYEPLGRVHMMCCRLQLRVPGLFDKTTWLSSICICVHAAEGILATYLELYSSPLRALAKRNSPQSMQVDIVLAPVTSRLGPTWRQVQRITISILVVIYAYWHGEMTADQASRNIALARLLLEYPRFRWREKLDEVVKLVWDVSQLGGFRLYNHMEQLLPGAGAPFFQAVCADPASGSMQHDQHIPTSMGGQQVFAPNNAWCGLFSANPFDGMLGFDLDSFTLQEPGSWTLPETLWEAPGSLT</sequence>
<dbReference type="OrthoDB" id="4478488at2759"/>
<dbReference type="GeneID" id="54365560"/>
<dbReference type="RefSeq" id="XP_033458522.1">
    <property type="nucleotide sequence ID" value="XM_033607761.1"/>
</dbReference>
<gene>
    <name evidence="2" type="ORF">K489DRAFT_410954</name>
</gene>
<reference evidence="2" key="3">
    <citation type="submission" date="2025-08" db="UniProtKB">
        <authorList>
            <consortium name="RefSeq"/>
        </authorList>
    </citation>
    <scope>IDENTIFICATION</scope>
    <source>
        <strain evidence="2">CBS 342.82</strain>
    </source>
</reference>
<dbReference type="CDD" id="cd12148">
    <property type="entry name" value="fungal_TF_MHR"/>
    <property type="match status" value="1"/>
</dbReference>
<dbReference type="Proteomes" id="UP000504637">
    <property type="component" value="Unplaced"/>
</dbReference>
<name>A0A6J3M0D7_9PEZI</name>